<protein>
    <submittedName>
        <fullName evidence="3">Uncharacterized protein</fullName>
    </submittedName>
</protein>
<dbReference type="EMBL" id="JAGHKO010000001">
    <property type="protein sequence ID" value="MBO9200230.1"/>
    <property type="molecule type" value="Genomic_DNA"/>
</dbReference>
<comment type="caution">
    <text evidence="3">The sequence shown here is derived from an EMBL/GenBank/DDBJ whole genome shotgun (WGS) entry which is preliminary data.</text>
</comment>
<dbReference type="Proteomes" id="UP000677244">
    <property type="component" value="Unassembled WGS sequence"/>
</dbReference>
<keyword evidence="2" id="KW-0812">Transmembrane</keyword>
<evidence type="ECO:0000313" key="3">
    <source>
        <dbReference type="EMBL" id="MBO9200230.1"/>
    </source>
</evidence>
<reference evidence="3 4" key="1">
    <citation type="submission" date="2021-03" db="EMBL/GenBank/DDBJ databases">
        <title>Assistant Professor.</title>
        <authorList>
            <person name="Huq M.A."/>
        </authorList>
    </citation>
    <scope>NUCLEOTIDE SEQUENCE [LARGE SCALE GENOMIC DNA]</scope>
    <source>
        <strain evidence="3 4">MAH-29</strain>
    </source>
</reference>
<keyword evidence="4" id="KW-1185">Reference proteome</keyword>
<evidence type="ECO:0000313" key="4">
    <source>
        <dbReference type="Proteomes" id="UP000677244"/>
    </source>
</evidence>
<evidence type="ECO:0000256" key="1">
    <source>
        <dbReference type="SAM" id="Coils"/>
    </source>
</evidence>
<keyword evidence="2" id="KW-1133">Transmembrane helix</keyword>
<gene>
    <name evidence="3" type="ORF">J7I42_08170</name>
</gene>
<name>A0ABS3YS08_9BACT</name>
<feature type="transmembrane region" description="Helical" evidence="2">
    <location>
        <begin position="100"/>
        <end position="119"/>
    </location>
</feature>
<feature type="coiled-coil region" evidence="1">
    <location>
        <begin position="6"/>
        <end position="33"/>
    </location>
</feature>
<evidence type="ECO:0000256" key="2">
    <source>
        <dbReference type="SAM" id="Phobius"/>
    </source>
</evidence>
<keyword evidence="2" id="KW-0472">Membrane</keyword>
<organism evidence="3 4">
    <name type="scientific">Niastella soli</name>
    <dbReference type="NCBI Taxonomy" id="2821487"/>
    <lineage>
        <taxon>Bacteria</taxon>
        <taxon>Pseudomonadati</taxon>
        <taxon>Bacteroidota</taxon>
        <taxon>Chitinophagia</taxon>
        <taxon>Chitinophagales</taxon>
        <taxon>Chitinophagaceae</taxon>
        <taxon>Niastella</taxon>
    </lineage>
</organism>
<sequence>MNEDKFETLELAIKEQSEELAKLSQQMQDLISIEKTVKSEVDSFSKKLATQKITVETDTQPIQKMIESAFIKINFIIESQLYKKQPNNLQVFFQSDAKKWAVILVVAVIFLTYLYWFSIH</sequence>
<proteinExistence type="predicted"/>
<keyword evidence="1" id="KW-0175">Coiled coil</keyword>
<accession>A0ABS3YS08</accession>
<dbReference type="RefSeq" id="WP_209138284.1">
    <property type="nucleotide sequence ID" value="NZ_JAGHKO010000001.1"/>
</dbReference>